<comment type="caution">
    <text evidence="2">The sequence shown here is derived from an EMBL/GenBank/DDBJ whole genome shotgun (WGS) entry which is preliminary data.</text>
</comment>
<feature type="region of interest" description="Disordered" evidence="1">
    <location>
        <begin position="185"/>
        <end position="275"/>
    </location>
</feature>
<sequence length="897" mass="97292">MPPTSTPNFVSKLRPPNNVALVAPAREASTQLDDSVETGVSPYKPKGVSFNTPREVWSPLLTAQGTAGRRVKPTLGITNRLNVVECEKGRSPNLTSTNFNPPAPGVQMHKWLTPCALFYQRPKYQLCDPGVSSPSTRIPNSVPTPSRVTTTTRSTTSKAAMGIPKSRTPGDNANKTRIAALTASSAPSLAGNQCQAQNQSRASHIPRPRARPSLIRSSPLPSNPSSCLPSKIASSDSRATHRPGMPRSKRPVSTDATTSFPRPGHPNGSSQPRRSIHYSMGHESLTRNDVVDPTSPLLPELDITSNLAQSVLPSRQTTMISSTSSLSMSSSASSLARHQGIRSRTSLNLDTRGVVPSTMTTPERIALARYSSSGSSLSTMSDRSIKTDATVASGYPIDSLMNDDWTSPSDRAEEVYERTPLTGQCAPYLVDPAGPKVTLEWESDPESGEIDEAEQVWKNMEIRMGRSLRGGSMKRGRWVVKTVADANEMSLAPTPPTGGHRSETLLSMSDEMSDREVELPRSPSEFSLSAYLPPTPPVRYPADSTALFDMSAPLIPSVSTSACTPANTPCMRKETLRRVRRVRRRGRERADWSLMDSDESSDSWEEKLTERTMSWGEDEGGEVTLYPSTAGQEGHRETGWYTNSTGTGTVTEGRSDRIIERFERKTLSMSIHAYTLNADMYRLDSQVISALGALQAVYDSPELDHILGLEDDLDVEFEKEGVASPILSCAELRAIGSRNKLPCSGGSAERVWEEGEENGEGGLGLGIPLHLDTVYSLPVLSPLTRARPRFDQVLKHESPIDEWNQGWDVAAPGRSQGSSRDGPCLSVYAGDDHQDNFGTVSATRATDNTFEMERGNPGVDSKDGHGSEEVLCVKDLDTGLSKEVKVGDDLGEVDLSV</sequence>
<keyword evidence="3" id="KW-1185">Reference proteome</keyword>
<feature type="compositionally biased region" description="Polar residues" evidence="1">
    <location>
        <begin position="640"/>
        <end position="651"/>
    </location>
</feature>
<feature type="compositionally biased region" description="Low complexity" evidence="1">
    <location>
        <begin position="211"/>
        <end position="230"/>
    </location>
</feature>
<name>A0AAW0Z3Q9_9TREE</name>
<gene>
    <name evidence="2" type="ORF">IAR55_001980</name>
</gene>
<dbReference type="RefSeq" id="XP_066805020.1">
    <property type="nucleotide sequence ID" value="XM_066945097.1"/>
</dbReference>
<evidence type="ECO:0000256" key="1">
    <source>
        <dbReference type="SAM" id="MobiDB-lite"/>
    </source>
</evidence>
<feature type="region of interest" description="Disordered" evidence="1">
    <location>
        <begin position="314"/>
        <end position="355"/>
    </location>
</feature>
<organism evidence="2 3">
    <name type="scientific">Kwoniella newhampshirensis</name>
    <dbReference type="NCBI Taxonomy" id="1651941"/>
    <lineage>
        <taxon>Eukaryota</taxon>
        <taxon>Fungi</taxon>
        <taxon>Dikarya</taxon>
        <taxon>Basidiomycota</taxon>
        <taxon>Agaricomycotina</taxon>
        <taxon>Tremellomycetes</taxon>
        <taxon>Tremellales</taxon>
        <taxon>Cryptococcaceae</taxon>
        <taxon>Kwoniella</taxon>
    </lineage>
</organism>
<accession>A0AAW0Z3Q9</accession>
<dbReference type="KEGG" id="kne:92179239"/>
<feature type="compositionally biased region" description="Low complexity" evidence="1">
    <location>
        <begin position="318"/>
        <end position="336"/>
    </location>
</feature>
<evidence type="ECO:0000313" key="3">
    <source>
        <dbReference type="Proteomes" id="UP001388673"/>
    </source>
</evidence>
<feature type="compositionally biased region" description="Polar residues" evidence="1">
    <location>
        <begin position="191"/>
        <end position="202"/>
    </location>
</feature>
<proteinExistence type="predicted"/>
<protein>
    <submittedName>
        <fullName evidence="2">Uncharacterized protein</fullName>
    </submittedName>
</protein>
<dbReference type="GeneID" id="92179239"/>
<reference evidence="2 3" key="1">
    <citation type="journal article" date="2024" name="bioRxiv">
        <title>Comparative genomics of Cryptococcus and Kwoniella reveals pathogenesis evolution and contrasting karyotype dynamics via intercentromeric recombination or chromosome fusion.</title>
        <authorList>
            <person name="Coelho M.A."/>
            <person name="David-Palma M."/>
            <person name="Shea T."/>
            <person name="Bowers K."/>
            <person name="McGinley-Smith S."/>
            <person name="Mohammad A.W."/>
            <person name="Gnirke A."/>
            <person name="Yurkov A.M."/>
            <person name="Nowrousian M."/>
            <person name="Sun S."/>
            <person name="Cuomo C.A."/>
            <person name="Heitman J."/>
        </authorList>
    </citation>
    <scope>NUCLEOTIDE SEQUENCE [LARGE SCALE GENOMIC DNA]</scope>
    <source>
        <strain evidence="2 3">CBS 13917</strain>
    </source>
</reference>
<feature type="compositionally biased region" description="Low complexity" evidence="1">
    <location>
        <begin position="141"/>
        <end position="157"/>
    </location>
</feature>
<dbReference type="AlphaFoldDB" id="A0AAW0Z3Q9"/>
<feature type="region of interest" description="Disordered" evidence="1">
    <location>
        <begin position="627"/>
        <end position="651"/>
    </location>
</feature>
<evidence type="ECO:0000313" key="2">
    <source>
        <dbReference type="EMBL" id="KAK8864724.1"/>
    </source>
</evidence>
<feature type="region of interest" description="Disordered" evidence="1">
    <location>
        <begin position="131"/>
        <end position="173"/>
    </location>
</feature>
<dbReference type="Proteomes" id="UP001388673">
    <property type="component" value="Unassembled WGS sequence"/>
</dbReference>
<dbReference type="EMBL" id="JBCAWK010000003">
    <property type="protein sequence ID" value="KAK8864724.1"/>
    <property type="molecule type" value="Genomic_DNA"/>
</dbReference>